<feature type="non-terminal residue" evidence="1">
    <location>
        <position position="1"/>
    </location>
</feature>
<dbReference type="EMBL" id="KI536925">
    <property type="protein sequence ID" value="ESR40972.1"/>
    <property type="molecule type" value="Genomic_DNA"/>
</dbReference>
<organism evidence="1 2">
    <name type="scientific">Citrus clementina</name>
    <name type="common">Clementine</name>
    <name type="synonym">Citrus deliciosa x Citrus sinensis</name>
    <dbReference type="NCBI Taxonomy" id="85681"/>
    <lineage>
        <taxon>Eukaryota</taxon>
        <taxon>Viridiplantae</taxon>
        <taxon>Streptophyta</taxon>
        <taxon>Embryophyta</taxon>
        <taxon>Tracheophyta</taxon>
        <taxon>Spermatophyta</taxon>
        <taxon>Magnoliopsida</taxon>
        <taxon>eudicotyledons</taxon>
        <taxon>Gunneridae</taxon>
        <taxon>Pentapetalae</taxon>
        <taxon>rosids</taxon>
        <taxon>malvids</taxon>
        <taxon>Sapindales</taxon>
        <taxon>Rutaceae</taxon>
        <taxon>Aurantioideae</taxon>
        <taxon>Citrus</taxon>
    </lineage>
</organism>
<reference evidence="1 2" key="1">
    <citation type="submission" date="2013-10" db="EMBL/GenBank/DDBJ databases">
        <authorList>
            <consortium name="International Citrus Genome Consortium"/>
            <person name="Jenkins J."/>
            <person name="Schmutz J."/>
            <person name="Prochnik S."/>
            <person name="Rokhsar D."/>
            <person name="Gmitter F."/>
            <person name="Ollitrault P."/>
            <person name="Machado M."/>
            <person name="Talon M."/>
            <person name="Wincker P."/>
            <person name="Jaillon O."/>
            <person name="Morgante M."/>
        </authorList>
    </citation>
    <scope>NUCLEOTIDE SEQUENCE</scope>
    <source>
        <strain evidence="2">cv. Clemenules</strain>
    </source>
</reference>
<dbReference type="Gene3D" id="3.30.110.20">
    <property type="entry name" value="Alba-like domain"/>
    <property type="match status" value="1"/>
</dbReference>
<dbReference type="InterPro" id="IPR036882">
    <property type="entry name" value="Alba-like_dom_sf"/>
</dbReference>
<proteinExistence type="predicted"/>
<dbReference type="AlphaFoldDB" id="V4SJY6"/>
<dbReference type="PANTHER" id="PTHR31947">
    <property type="entry name" value="DNA/RNA-BINDING PROTEIN ALBA 3"/>
    <property type="match status" value="1"/>
</dbReference>
<dbReference type="PANTHER" id="PTHR31947:SF43">
    <property type="entry name" value="ALBA DNA_RNA-BINDING PROTEIN"/>
    <property type="match status" value="1"/>
</dbReference>
<dbReference type="STRING" id="85681.V4SJY6"/>
<dbReference type="GO" id="GO:0003723">
    <property type="term" value="F:RNA binding"/>
    <property type="evidence" value="ECO:0007669"/>
    <property type="project" value="TreeGrafter"/>
</dbReference>
<accession>V4SJY6</accession>
<name>V4SJY6_CITCL</name>
<sequence length="56" mass="6305">IATVVTVAEILKNNGLAVEKKIMTSTVDMRDESRGRPVQKAKIEIWLEKTANFDVF</sequence>
<gene>
    <name evidence="1" type="ORF">CICLE_v10026994mg</name>
</gene>
<dbReference type="SUPFAM" id="SSF82704">
    <property type="entry name" value="AlbA-like"/>
    <property type="match status" value="1"/>
</dbReference>
<dbReference type="Gramene" id="ESR40972">
    <property type="protein sequence ID" value="ESR40972"/>
    <property type="gene ID" value="CICLE_v10026994mg"/>
</dbReference>
<protein>
    <recommendedName>
        <fullName evidence="3">DNA/RNA-binding protein Alba-like domain-containing protein</fullName>
    </recommendedName>
</protein>
<keyword evidence="2" id="KW-1185">Reference proteome</keyword>
<dbReference type="GO" id="GO:0005634">
    <property type="term" value="C:nucleus"/>
    <property type="evidence" value="ECO:0007669"/>
    <property type="project" value="TreeGrafter"/>
</dbReference>
<evidence type="ECO:0000313" key="1">
    <source>
        <dbReference type="EMBL" id="ESR40972.1"/>
    </source>
</evidence>
<dbReference type="InterPro" id="IPR014560">
    <property type="entry name" value="UCP030333_Alba"/>
</dbReference>
<dbReference type="KEGG" id="cic:CICLE_v10026994mg"/>
<evidence type="ECO:0000313" key="2">
    <source>
        <dbReference type="Proteomes" id="UP000030687"/>
    </source>
</evidence>
<dbReference type="Proteomes" id="UP000030687">
    <property type="component" value="Unassembled WGS sequence"/>
</dbReference>
<evidence type="ECO:0008006" key="3">
    <source>
        <dbReference type="Google" id="ProtNLM"/>
    </source>
</evidence>
<dbReference type="InParanoid" id="V4SJY6"/>